<dbReference type="InterPro" id="IPR050108">
    <property type="entry name" value="CDK"/>
</dbReference>
<dbReference type="GO" id="GO:0004693">
    <property type="term" value="F:cyclin-dependent protein serine/threonine kinase activity"/>
    <property type="evidence" value="ECO:0007669"/>
    <property type="project" value="UniProtKB-EC"/>
</dbReference>
<dbReference type="EMBL" id="GGYP01004665">
    <property type="protein sequence ID" value="MDE49436.1"/>
    <property type="molecule type" value="Transcribed_RNA"/>
</dbReference>
<dbReference type="AlphaFoldDB" id="A0A6G1SFX1"/>
<feature type="region of interest" description="Disordered" evidence="12">
    <location>
        <begin position="1"/>
        <end position="65"/>
    </location>
</feature>
<feature type="compositionally biased region" description="Polar residues" evidence="12">
    <location>
        <begin position="56"/>
        <end position="65"/>
    </location>
</feature>
<comment type="catalytic activity">
    <reaction evidence="9">
        <text>L-seryl-[protein] + ATP = O-phospho-L-seryl-[protein] + ADP + H(+)</text>
        <dbReference type="Rhea" id="RHEA:17989"/>
        <dbReference type="Rhea" id="RHEA-COMP:9863"/>
        <dbReference type="Rhea" id="RHEA-COMP:11604"/>
        <dbReference type="ChEBI" id="CHEBI:15378"/>
        <dbReference type="ChEBI" id="CHEBI:29999"/>
        <dbReference type="ChEBI" id="CHEBI:30616"/>
        <dbReference type="ChEBI" id="CHEBI:83421"/>
        <dbReference type="ChEBI" id="CHEBI:456216"/>
        <dbReference type="EC" id="2.7.11.22"/>
    </reaction>
</comment>
<dbReference type="PANTHER" id="PTHR24056">
    <property type="entry name" value="CELL DIVISION PROTEIN KINASE"/>
    <property type="match status" value="1"/>
</dbReference>
<dbReference type="SMART" id="SM00220">
    <property type="entry name" value="S_TKc"/>
    <property type="match status" value="1"/>
</dbReference>
<accession>A0A6G1SFX1</accession>
<comment type="catalytic activity">
    <reaction evidence="8">
        <text>L-threonyl-[protein] + ATP = O-phospho-L-threonyl-[protein] + ADP + H(+)</text>
        <dbReference type="Rhea" id="RHEA:46608"/>
        <dbReference type="Rhea" id="RHEA-COMP:11060"/>
        <dbReference type="Rhea" id="RHEA-COMP:11605"/>
        <dbReference type="ChEBI" id="CHEBI:15378"/>
        <dbReference type="ChEBI" id="CHEBI:30013"/>
        <dbReference type="ChEBI" id="CHEBI:30616"/>
        <dbReference type="ChEBI" id="CHEBI:61977"/>
        <dbReference type="ChEBI" id="CHEBI:456216"/>
        <dbReference type="EC" id="2.7.11.22"/>
    </reaction>
</comment>
<dbReference type="GO" id="GO:0007346">
    <property type="term" value="P:regulation of mitotic cell cycle"/>
    <property type="evidence" value="ECO:0007669"/>
    <property type="project" value="TreeGrafter"/>
</dbReference>
<dbReference type="PROSITE" id="PS00108">
    <property type="entry name" value="PROTEIN_KINASE_ST"/>
    <property type="match status" value="1"/>
</dbReference>
<dbReference type="InterPro" id="IPR000719">
    <property type="entry name" value="Prot_kinase_dom"/>
</dbReference>
<gene>
    <name evidence="14" type="primary">Cdk11b</name>
    <name evidence="14" type="ORF">g.21198</name>
</gene>
<name>A0A6G1SFX1_9ACAR</name>
<keyword evidence="4" id="KW-0808">Transferase</keyword>
<keyword evidence="3 11" id="KW-0723">Serine/threonine-protein kinase</keyword>
<evidence type="ECO:0000256" key="8">
    <source>
        <dbReference type="ARBA" id="ARBA00047811"/>
    </source>
</evidence>
<evidence type="ECO:0000256" key="4">
    <source>
        <dbReference type="ARBA" id="ARBA00022679"/>
    </source>
</evidence>
<evidence type="ECO:0000256" key="6">
    <source>
        <dbReference type="ARBA" id="ARBA00022777"/>
    </source>
</evidence>
<evidence type="ECO:0000256" key="2">
    <source>
        <dbReference type="ARBA" id="ARBA00012425"/>
    </source>
</evidence>
<reference evidence="14" key="1">
    <citation type="submission" date="2018-10" db="EMBL/GenBank/DDBJ databases">
        <title>Transcriptome assembly of Aceria tosichella (Wheat curl mite) Type 2.</title>
        <authorList>
            <person name="Scully E.D."/>
            <person name="Geib S.M."/>
            <person name="Palmer N.A."/>
            <person name="Gupta A.K."/>
            <person name="Sarath G."/>
            <person name="Tatineni S."/>
        </authorList>
    </citation>
    <scope>NUCLEOTIDE SEQUENCE</scope>
    <source>
        <strain evidence="14">LincolnNE</strain>
    </source>
</reference>
<evidence type="ECO:0000256" key="12">
    <source>
        <dbReference type="SAM" id="MobiDB-lite"/>
    </source>
</evidence>
<evidence type="ECO:0000256" key="10">
    <source>
        <dbReference type="PROSITE-ProRule" id="PRU10141"/>
    </source>
</evidence>
<keyword evidence="5 10" id="KW-0547">Nucleotide-binding</keyword>
<dbReference type="Gene3D" id="1.10.510.10">
    <property type="entry name" value="Transferase(Phosphotransferase) domain 1"/>
    <property type="match status" value="1"/>
</dbReference>
<evidence type="ECO:0000256" key="7">
    <source>
        <dbReference type="ARBA" id="ARBA00022840"/>
    </source>
</evidence>
<dbReference type="PROSITE" id="PS50011">
    <property type="entry name" value="PROTEIN_KINASE_DOM"/>
    <property type="match status" value="1"/>
</dbReference>
<evidence type="ECO:0000256" key="11">
    <source>
        <dbReference type="RuleBase" id="RU000304"/>
    </source>
</evidence>
<evidence type="ECO:0000256" key="5">
    <source>
        <dbReference type="ARBA" id="ARBA00022741"/>
    </source>
</evidence>
<keyword evidence="7 10" id="KW-0067">ATP-binding</keyword>
<feature type="compositionally biased region" description="Basic and acidic residues" evidence="12">
    <location>
        <begin position="32"/>
        <end position="50"/>
    </location>
</feature>
<dbReference type="PANTHER" id="PTHR24056:SF107">
    <property type="entry name" value="CYCLIN-DEPENDENT KINASE 11A-RELATED"/>
    <property type="match status" value="1"/>
</dbReference>
<feature type="domain" description="Protein kinase" evidence="13">
    <location>
        <begin position="68"/>
        <end position="367"/>
    </location>
</feature>
<comment type="similarity">
    <text evidence="1">Belongs to the protein kinase superfamily. CMGC Ser/Thr protein kinase family. CDC2/CDKX subfamily.</text>
</comment>
<proteinExistence type="inferred from homology"/>
<evidence type="ECO:0000256" key="1">
    <source>
        <dbReference type="ARBA" id="ARBA00006485"/>
    </source>
</evidence>
<keyword evidence="6 14" id="KW-0418">Kinase</keyword>
<organism evidence="14">
    <name type="scientific">Aceria tosichella</name>
    <name type="common">wheat curl mite</name>
    <dbReference type="NCBI Taxonomy" id="561515"/>
    <lineage>
        <taxon>Eukaryota</taxon>
        <taxon>Metazoa</taxon>
        <taxon>Ecdysozoa</taxon>
        <taxon>Arthropoda</taxon>
        <taxon>Chelicerata</taxon>
        <taxon>Arachnida</taxon>
        <taxon>Acari</taxon>
        <taxon>Acariformes</taxon>
        <taxon>Trombidiformes</taxon>
        <taxon>Prostigmata</taxon>
        <taxon>Eupodina</taxon>
        <taxon>Eriophyoidea</taxon>
        <taxon>Eriophyidae</taxon>
        <taxon>Eriophyinae</taxon>
        <taxon>Aceriini</taxon>
        <taxon>Aceria</taxon>
    </lineage>
</organism>
<evidence type="ECO:0000256" key="3">
    <source>
        <dbReference type="ARBA" id="ARBA00022527"/>
    </source>
</evidence>
<dbReference type="InterPro" id="IPR011009">
    <property type="entry name" value="Kinase-like_dom_sf"/>
</dbReference>
<sequence>MSDAHINHPARPKVSRWHDPGEPPPVVGKRKKEPEENKEDKRDKDDDKSSNKKRASQTASTNRSSDLYETIEKIGEGTYGSVYKARCRENNQLVALKKLKLESETEGFPITSIRESITLLKGKHPNVINVQEIVFSKSLDHVYIVMDYMDRDLKSLMHDMKRPFKMAEIKLLMTQIIEAVAHLHNNWIIHRDLKTSNLLIHKGVLKLGDFGLAREYGSPLKQYTNKVVTLWYRAPELLLNTGKYSTPIDVWSIGCIFGELLLQKPLFPGQSEIQQIDLIFKALGSPSEDLWPEYEKIRLVQKVKFPHYKYNRLLDMLDDRKALSDKGFHLWNKLLAYDPGVKSGSDKQSIRPTHRITAEHALKHEFFQEEPKPIHPSLFPTWPKDSSRS</sequence>
<protein>
    <recommendedName>
        <fullName evidence="2">cyclin-dependent kinase</fullName>
        <ecNumber evidence="2">2.7.11.22</ecNumber>
    </recommendedName>
</protein>
<dbReference type="Pfam" id="PF00069">
    <property type="entry name" value="Pkinase"/>
    <property type="match status" value="1"/>
</dbReference>
<dbReference type="EC" id="2.7.11.22" evidence="2"/>
<dbReference type="GO" id="GO:0005524">
    <property type="term" value="F:ATP binding"/>
    <property type="evidence" value="ECO:0007669"/>
    <property type="project" value="UniProtKB-UniRule"/>
</dbReference>
<dbReference type="SUPFAM" id="SSF56112">
    <property type="entry name" value="Protein kinase-like (PK-like)"/>
    <property type="match status" value="1"/>
</dbReference>
<dbReference type="FunFam" id="3.30.200.20:FF:000124">
    <property type="entry name" value="Cyclin-dependent kinase 4"/>
    <property type="match status" value="1"/>
</dbReference>
<evidence type="ECO:0000259" key="13">
    <source>
        <dbReference type="PROSITE" id="PS50011"/>
    </source>
</evidence>
<dbReference type="GO" id="GO:0005634">
    <property type="term" value="C:nucleus"/>
    <property type="evidence" value="ECO:0007669"/>
    <property type="project" value="TreeGrafter"/>
</dbReference>
<dbReference type="PROSITE" id="PS00107">
    <property type="entry name" value="PROTEIN_KINASE_ATP"/>
    <property type="match status" value="1"/>
</dbReference>
<feature type="binding site" evidence="10">
    <location>
        <position position="97"/>
    </location>
    <ligand>
        <name>ATP</name>
        <dbReference type="ChEBI" id="CHEBI:30616"/>
    </ligand>
</feature>
<evidence type="ECO:0000256" key="9">
    <source>
        <dbReference type="ARBA" id="ARBA00048367"/>
    </source>
</evidence>
<dbReference type="FunFam" id="1.10.510.10:FF:000533">
    <property type="entry name" value="cyclin-dependent kinase 10"/>
    <property type="match status" value="1"/>
</dbReference>
<dbReference type="Gene3D" id="3.30.200.20">
    <property type="entry name" value="Phosphorylase Kinase, domain 1"/>
    <property type="match status" value="1"/>
</dbReference>
<dbReference type="InterPro" id="IPR008271">
    <property type="entry name" value="Ser/Thr_kinase_AS"/>
</dbReference>
<evidence type="ECO:0000313" key="14">
    <source>
        <dbReference type="EMBL" id="MDE49436.1"/>
    </source>
</evidence>
<dbReference type="InterPro" id="IPR017441">
    <property type="entry name" value="Protein_kinase_ATP_BS"/>
</dbReference>